<dbReference type="STRING" id="1817772.A2527_14025"/>
<keyword evidence="5 7" id="KW-0687">Ribonucleoprotein</keyword>
<keyword evidence="3 7" id="KW-0694">RNA-binding</keyword>
<dbReference type="GO" id="GO:0005840">
    <property type="term" value="C:ribosome"/>
    <property type="evidence" value="ECO:0007669"/>
    <property type="project" value="UniProtKB-KW"/>
</dbReference>
<dbReference type="InterPro" id="IPR049946">
    <property type="entry name" value="RIBOSOMAL_L20_CS"/>
</dbReference>
<sequence>MARVKRAVHARKKRNSYFKAAKGYRGGRSRLLRTVKEAVNRARCYAYRDRKVKKRDFRRLWIVRINAASRICGTTYSNLIHGLKLAQIEIDRKALAELAINDFPGFAAIAEQAKAKMAA</sequence>
<evidence type="ECO:0000256" key="3">
    <source>
        <dbReference type="ARBA" id="ARBA00022884"/>
    </source>
</evidence>
<dbReference type="AlphaFoldDB" id="A0A1F6G4L2"/>
<evidence type="ECO:0000256" key="7">
    <source>
        <dbReference type="HAMAP-Rule" id="MF_00382"/>
    </source>
</evidence>
<name>A0A1F6G4L2_9PROT</name>
<dbReference type="Gene3D" id="6.10.160.10">
    <property type="match status" value="1"/>
</dbReference>
<evidence type="ECO:0000313" key="9">
    <source>
        <dbReference type="EMBL" id="OGG93050.1"/>
    </source>
</evidence>
<comment type="similarity">
    <text evidence="1 7 8">Belongs to the bacterial ribosomal protein bL20 family.</text>
</comment>
<dbReference type="PROSITE" id="PS00937">
    <property type="entry name" value="RIBOSOMAL_L20"/>
    <property type="match status" value="1"/>
</dbReference>
<dbReference type="SUPFAM" id="SSF74731">
    <property type="entry name" value="Ribosomal protein L20"/>
    <property type="match status" value="1"/>
</dbReference>
<evidence type="ECO:0000256" key="2">
    <source>
        <dbReference type="ARBA" id="ARBA00022730"/>
    </source>
</evidence>
<dbReference type="PANTHER" id="PTHR10986">
    <property type="entry name" value="39S RIBOSOMAL PROTEIN L20"/>
    <property type="match status" value="1"/>
</dbReference>
<dbReference type="EMBL" id="MFNE01000053">
    <property type="protein sequence ID" value="OGG93050.1"/>
    <property type="molecule type" value="Genomic_DNA"/>
</dbReference>
<keyword evidence="2 7" id="KW-0699">rRNA-binding</keyword>
<comment type="function">
    <text evidence="7 8">Binds directly to 23S ribosomal RNA and is necessary for the in vitro assembly process of the 50S ribosomal subunit. It is not involved in the protein synthesizing functions of that subunit.</text>
</comment>
<evidence type="ECO:0000256" key="5">
    <source>
        <dbReference type="ARBA" id="ARBA00023274"/>
    </source>
</evidence>
<protein>
    <recommendedName>
        <fullName evidence="6 7">Large ribosomal subunit protein bL20</fullName>
    </recommendedName>
</protein>
<dbReference type="GO" id="GO:0003735">
    <property type="term" value="F:structural constituent of ribosome"/>
    <property type="evidence" value="ECO:0007669"/>
    <property type="project" value="InterPro"/>
</dbReference>
<evidence type="ECO:0000256" key="8">
    <source>
        <dbReference type="RuleBase" id="RU000560"/>
    </source>
</evidence>
<dbReference type="GO" id="GO:1990904">
    <property type="term" value="C:ribonucleoprotein complex"/>
    <property type="evidence" value="ECO:0007669"/>
    <property type="project" value="UniProtKB-KW"/>
</dbReference>
<dbReference type="Pfam" id="PF00453">
    <property type="entry name" value="Ribosomal_L20"/>
    <property type="match status" value="1"/>
</dbReference>
<organism evidence="9 10">
    <name type="scientific">Candidatus Lambdaproteobacteria bacterium RIFOXYD2_FULL_50_16</name>
    <dbReference type="NCBI Taxonomy" id="1817772"/>
    <lineage>
        <taxon>Bacteria</taxon>
        <taxon>Pseudomonadati</taxon>
        <taxon>Pseudomonadota</taxon>
        <taxon>Candidatus Lambdaproteobacteria</taxon>
    </lineage>
</organism>
<dbReference type="GO" id="GO:0006412">
    <property type="term" value="P:translation"/>
    <property type="evidence" value="ECO:0007669"/>
    <property type="project" value="InterPro"/>
</dbReference>
<comment type="caution">
    <text evidence="9">The sequence shown here is derived from an EMBL/GenBank/DDBJ whole genome shotgun (WGS) entry which is preliminary data.</text>
</comment>
<dbReference type="InterPro" id="IPR035566">
    <property type="entry name" value="Ribosomal_protein_bL20_C"/>
</dbReference>
<evidence type="ECO:0000256" key="6">
    <source>
        <dbReference type="ARBA" id="ARBA00035172"/>
    </source>
</evidence>
<reference evidence="9 10" key="1">
    <citation type="journal article" date="2016" name="Nat. Commun.">
        <title>Thousands of microbial genomes shed light on interconnected biogeochemical processes in an aquifer system.</title>
        <authorList>
            <person name="Anantharaman K."/>
            <person name="Brown C.T."/>
            <person name="Hug L.A."/>
            <person name="Sharon I."/>
            <person name="Castelle C.J."/>
            <person name="Probst A.J."/>
            <person name="Thomas B.C."/>
            <person name="Singh A."/>
            <person name="Wilkins M.J."/>
            <person name="Karaoz U."/>
            <person name="Brodie E.L."/>
            <person name="Williams K.H."/>
            <person name="Hubbard S.S."/>
            <person name="Banfield J.F."/>
        </authorList>
    </citation>
    <scope>NUCLEOTIDE SEQUENCE [LARGE SCALE GENOMIC DNA]</scope>
</reference>
<dbReference type="Gene3D" id="1.10.1900.20">
    <property type="entry name" value="Ribosomal protein L20"/>
    <property type="match status" value="1"/>
</dbReference>
<evidence type="ECO:0000256" key="1">
    <source>
        <dbReference type="ARBA" id="ARBA00007698"/>
    </source>
</evidence>
<evidence type="ECO:0000256" key="4">
    <source>
        <dbReference type="ARBA" id="ARBA00022980"/>
    </source>
</evidence>
<dbReference type="GO" id="GO:0019843">
    <property type="term" value="F:rRNA binding"/>
    <property type="evidence" value="ECO:0007669"/>
    <property type="project" value="UniProtKB-UniRule"/>
</dbReference>
<dbReference type="FunFam" id="1.10.1900.20:FF:000001">
    <property type="entry name" value="50S ribosomal protein L20"/>
    <property type="match status" value="1"/>
</dbReference>
<dbReference type="PRINTS" id="PR00062">
    <property type="entry name" value="RIBOSOMALL20"/>
</dbReference>
<dbReference type="Proteomes" id="UP000178449">
    <property type="component" value="Unassembled WGS sequence"/>
</dbReference>
<dbReference type="InterPro" id="IPR005813">
    <property type="entry name" value="Ribosomal_bL20"/>
</dbReference>
<accession>A0A1F6G4L2</accession>
<dbReference type="NCBIfam" id="TIGR01032">
    <property type="entry name" value="rplT_bact"/>
    <property type="match status" value="1"/>
</dbReference>
<dbReference type="GO" id="GO:0000027">
    <property type="term" value="P:ribosomal large subunit assembly"/>
    <property type="evidence" value="ECO:0007669"/>
    <property type="project" value="UniProtKB-UniRule"/>
</dbReference>
<proteinExistence type="inferred from homology"/>
<dbReference type="HAMAP" id="MF_00382">
    <property type="entry name" value="Ribosomal_bL20"/>
    <property type="match status" value="1"/>
</dbReference>
<gene>
    <name evidence="7" type="primary">rplT</name>
    <name evidence="9" type="ORF">A2527_14025</name>
</gene>
<evidence type="ECO:0000313" key="10">
    <source>
        <dbReference type="Proteomes" id="UP000178449"/>
    </source>
</evidence>
<keyword evidence="4 7" id="KW-0689">Ribosomal protein</keyword>
<dbReference type="CDD" id="cd07026">
    <property type="entry name" value="Ribosomal_L20"/>
    <property type="match status" value="1"/>
</dbReference>